<reference evidence="2 3" key="1">
    <citation type="submission" date="2018-10" db="EMBL/GenBank/DDBJ databases">
        <title>Sequencing the genomes of 1000 actinobacteria strains.</title>
        <authorList>
            <person name="Klenk H.-P."/>
        </authorList>
    </citation>
    <scope>NUCLEOTIDE SEQUENCE [LARGE SCALE GENOMIC DNA]</scope>
    <source>
        <strain evidence="2 3">DSM 44343</strain>
    </source>
</reference>
<sequence>MTSTDLVSFRRDDPLTKSLGIVIGVLILLVGIVTYGVLLILFAFTSFLLLSRRWASFGWAILSGTLVGVGFAAGSLAMNAVW</sequence>
<feature type="transmembrane region" description="Helical" evidence="1">
    <location>
        <begin position="20"/>
        <end position="50"/>
    </location>
</feature>
<dbReference type="Proteomes" id="UP000274762">
    <property type="component" value="Unassembled WGS sequence"/>
</dbReference>
<feature type="transmembrane region" description="Helical" evidence="1">
    <location>
        <begin position="57"/>
        <end position="78"/>
    </location>
</feature>
<proteinExistence type="predicted"/>
<keyword evidence="1" id="KW-1133">Transmembrane helix</keyword>
<dbReference type="EMBL" id="RBKV01000001">
    <property type="protein sequence ID" value="RKR96655.1"/>
    <property type="molecule type" value="Genomic_DNA"/>
</dbReference>
<evidence type="ECO:0000313" key="2">
    <source>
        <dbReference type="EMBL" id="RKR96655.1"/>
    </source>
</evidence>
<organism evidence="2 3">
    <name type="scientific">Williamsia marianensis</name>
    <dbReference type="NCBI Taxonomy" id="85044"/>
    <lineage>
        <taxon>Bacteria</taxon>
        <taxon>Bacillati</taxon>
        <taxon>Actinomycetota</taxon>
        <taxon>Actinomycetes</taxon>
        <taxon>Mycobacteriales</taxon>
        <taxon>Nocardiaceae</taxon>
        <taxon>Williamsia</taxon>
    </lineage>
</organism>
<keyword evidence="1" id="KW-0472">Membrane</keyword>
<name>A0A495K7A6_WILMA</name>
<dbReference type="AlphaFoldDB" id="A0A495K7A6"/>
<gene>
    <name evidence="2" type="ORF">DFJ75_3508</name>
</gene>
<protein>
    <submittedName>
        <fullName evidence="2">Uncharacterized protein</fullName>
    </submittedName>
</protein>
<accession>A0A495K7A6</accession>
<evidence type="ECO:0000256" key="1">
    <source>
        <dbReference type="SAM" id="Phobius"/>
    </source>
</evidence>
<comment type="caution">
    <text evidence="2">The sequence shown here is derived from an EMBL/GenBank/DDBJ whole genome shotgun (WGS) entry which is preliminary data.</text>
</comment>
<evidence type="ECO:0000313" key="3">
    <source>
        <dbReference type="Proteomes" id="UP000274762"/>
    </source>
</evidence>
<keyword evidence="1" id="KW-0812">Transmembrane</keyword>